<dbReference type="Gene3D" id="3.40.50.140">
    <property type="match status" value="1"/>
</dbReference>
<dbReference type="SMART" id="SM00437">
    <property type="entry name" value="TOP1Ac"/>
    <property type="match status" value="1"/>
</dbReference>
<dbReference type="InterPro" id="IPR003602">
    <property type="entry name" value="Topo_IA_DNA-bd_dom"/>
</dbReference>
<dbReference type="SMART" id="SM00493">
    <property type="entry name" value="TOPRIM"/>
    <property type="match status" value="1"/>
</dbReference>
<dbReference type="AlphaFoldDB" id="A0A6C0FDG1"/>
<dbReference type="PROSITE" id="PS50880">
    <property type="entry name" value="TOPRIM"/>
    <property type="match status" value="1"/>
</dbReference>
<keyword evidence="6" id="KW-0413">Isomerase</keyword>
<comment type="similarity">
    <text evidence="2">Belongs to the type IA topoisomerase family.</text>
</comment>
<comment type="catalytic activity">
    <reaction evidence="1">
        <text>ATP-independent breakage of single-stranded DNA, followed by passage and rejoining.</text>
        <dbReference type="EC" id="5.6.2.1"/>
    </reaction>
</comment>
<dbReference type="Gene3D" id="2.70.20.10">
    <property type="entry name" value="Topoisomerase I, domain 3"/>
    <property type="match status" value="2"/>
</dbReference>
<feature type="domain" description="PLD phosphodiesterase" evidence="7">
    <location>
        <begin position="355"/>
        <end position="382"/>
    </location>
</feature>
<dbReference type="PROSITE" id="PS52039">
    <property type="entry name" value="TOPO_IA_2"/>
    <property type="match status" value="1"/>
</dbReference>
<sequence length="689" mass="79590">MKTVIVVESPAKARKISGFFKDGTIVTSSFGHIVDLPKEQISIDIKDNFKPTYKTMPGKSKVVNTLRNYNKGYRVLLAADDDREGDAIAWHCGKTMNLDFNDKNRIIFHEISKRAIQESIENVHHLNMNSVNAQQGRRILDRLVGYSLSPLLWKHIQTDKKGLSAGRVQSTLLLILKNHEDSINDHVSEDKYEYLGNFTDSLKCDLILNTSEKPESILNLLKSDKSYKIVKQDHKEEKKYSPNPLITSTLQRVAQAELGFKVKKTMDIAQKLYENGKITYMRTDSTNISSDFQGYLCNHIKENYGKEYYLPKNSNKKVKGAQEAHECIRVTSLDYKPNDKYSEDDRKLYELIKKYTIISHMKYAIYDNHTIILNNSNLEDKGYFQGVLKSLLFEGYLRYNNDSLKIVSEVKDFEDKVYKLKSCNCEQVFSNPPGYLNESSIVKKLETSGIGRPSTYASLIATLYNRNYTEVKNIKGISREIQTYSLNSKNEIKNKKVKKKLPDQKFRIVLTDLGKQVLEYLMNHFSMIINIEFTSLVEADLDRVSHGELEWQTVVGKVYDSFKDILTIQSSLKTTKSSNKKITKDRNLGEYKGEVVILKNGRYGPYLSYKTKNFTLQYLLEKNPCEYEKICLESVVDVIRYPLCLGKHDGHKVEIYMGPYGKYMKYKGKNFRIPQKEEYSFEECVRKIA</sequence>
<organism evidence="10">
    <name type="scientific">viral metagenome</name>
    <dbReference type="NCBI Taxonomy" id="1070528"/>
    <lineage>
        <taxon>unclassified sequences</taxon>
        <taxon>metagenomes</taxon>
        <taxon>organismal metagenomes</taxon>
    </lineage>
</organism>
<keyword evidence="4" id="KW-0799">Topoisomerase</keyword>
<dbReference type="InterPro" id="IPR013824">
    <property type="entry name" value="Topo_IA_cen_sub1"/>
</dbReference>
<protein>
    <recommendedName>
        <fullName evidence="3">DNA topoisomerase</fullName>
        <ecNumber evidence="3">5.6.2.1</ecNumber>
    </recommendedName>
</protein>
<accession>A0A6C0FDG1</accession>
<dbReference type="InterPro" id="IPR025589">
    <property type="entry name" value="Toprim_C_rpt"/>
</dbReference>
<dbReference type="InterPro" id="IPR000380">
    <property type="entry name" value="Topo_IA"/>
</dbReference>
<dbReference type="Pfam" id="PF01131">
    <property type="entry name" value="Topoisom_bac"/>
    <property type="match status" value="1"/>
</dbReference>
<feature type="domain" description="Topo IA-type catalytic" evidence="9">
    <location>
        <begin position="127"/>
        <end position="566"/>
    </location>
</feature>
<dbReference type="PRINTS" id="PR00417">
    <property type="entry name" value="PRTPISMRASEI"/>
</dbReference>
<dbReference type="CDD" id="cd00186">
    <property type="entry name" value="TOP1Ac"/>
    <property type="match status" value="1"/>
</dbReference>
<dbReference type="Gene3D" id="1.10.290.10">
    <property type="entry name" value="Topoisomerase I, domain 4"/>
    <property type="match status" value="1"/>
</dbReference>
<dbReference type="PROSITE" id="PS00396">
    <property type="entry name" value="TOPO_IA_1"/>
    <property type="match status" value="1"/>
</dbReference>
<dbReference type="InterPro" id="IPR013497">
    <property type="entry name" value="Topo_IA_cen"/>
</dbReference>
<dbReference type="Pfam" id="PF01751">
    <property type="entry name" value="Toprim"/>
    <property type="match status" value="1"/>
</dbReference>
<dbReference type="InterPro" id="IPR013826">
    <property type="entry name" value="Topo_IA_cen_sub3"/>
</dbReference>
<dbReference type="InterPro" id="IPR013825">
    <property type="entry name" value="Topo_IA_cen_sub2"/>
</dbReference>
<dbReference type="PANTHER" id="PTHR42785">
    <property type="entry name" value="DNA TOPOISOMERASE, TYPE IA, CORE"/>
    <property type="match status" value="1"/>
</dbReference>
<feature type="domain" description="Toprim" evidence="8">
    <location>
        <begin position="2"/>
        <end position="111"/>
    </location>
</feature>
<dbReference type="PROSITE" id="PS50035">
    <property type="entry name" value="PLD"/>
    <property type="match status" value="1"/>
</dbReference>
<dbReference type="InterPro" id="IPR001736">
    <property type="entry name" value="PLipase_D/transphosphatidylase"/>
</dbReference>
<dbReference type="EMBL" id="MN738839">
    <property type="protein sequence ID" value="QHT39242.1"/>
    <property type="molecule type" value="Genomic_DNA"/>
</dbReference>
<evidence type="ECO:0000256" key="2">
    <source>
        <dbReference type="ARBA" id="ARBA00009446"/>
    </source>
</evidence>
<dbReference type="GO" id="GO:0003677">
    <property type="term" value="F:DNA binding"/>
    <property type="evidence" value="ECO:0007669"/>
    <property type="project" value="UniProtKB-KW"/>
</dbReference>
<dbReference type="SMART" id="SM00436">
    <property type="entry name" value="TOP1Bc"/>
    <property type="match status" value="1"/>
</dbReference>
<dbReference type="InterPro" id="IPR023405">
    <property type="entry name" value="Topo_IA_core_domain"/>
</dbReference>
<keyword evidence="5" id="KW-0238">DNA-binding</keyword>
<dbReference type="GO" id="GO:0003917">
    <property type="term" value="F:DNA topoisomerase type I (single strand cut, ATP-independent) activity"/>
    <property type="evidence" value="ECO:0007669"/>
    <property type="project" value="UniProtKB-EC"/>
</dbReference>
<evidence type="ECO:0000259" key="8">
    <source>
        <dbReference type="PROSITE" id="PS50880"/>
    </source>
</evidence>
<dbReference type="EC" id="5.6.2.1" evidence="3"/>
<dbReference type="Gene3D" id="1.10.460.10">
    <property type="entry name" value="Topoisomerase I, domain 2"/>
    <property type="match status" value="3"/>
</dbReference>
<dbReference type="PANTHER" id="PTHR42785:SF1">
    <property type="entry name" value="DNA TOPOISOMERASE"/>
    <property type="match status" value="1"/>
</dbReference>
<dbReference type="InterPro" id="IPR023406">
    <property type="entry name" value="Topo_IA_AS"/>
</dbReference>
<evidence type="ECO:0000256" key="3">
    <source>
        <dbReference type="ARBA" id="ARBA00012891"/>
    </source>
</evidence>
<dbReference type="GO" id="GO:0006265">
    <property type="term" value="P:DNA topological change"/>
    <property type="evidence" value="ECO:0007669"/>
    <property type="project" value="InterPro"/>
</dbReference>
<name>A0A6C0FDG1_9ZZZZ</name>
<evidence type="ECO:0000313" key="10">
    <source>
        <dbReference type="EMBL" id="QHT39242.1"/>
    </source>
</evidence>
<evidence type="ECO:0000256" key="5">
    <source>
        <dbReference type="ARBA" id="ARBA00023125"/>
    </source>
</evidence>
<proteinExistence type="inferred from homology"/>
<evidence type="ECO:0000259" key="7">
    <source>
        <dbReference type="PROSITE" id="PS50035"/>
    </source>
</evidence>
<dbReference type="InterPro" id="IPR003601">
    <property type="entry name" value="Topo_IA_2"/>
</dbReference>
<evidence type="ECO:0000259" key="9">
    <source>
        <dbReference type="PROSITE" id="PS52039"/>
    </source>
</evidence>
<dbReference type="Pfam" id="PF13368">
    <property type="entry name" value="Toprim_C_rpt"/>
    <property type="match status" value="1"/>
</dbReference>
<evidence type="ECO:0000256" key="4">
    <source>
        <dbReference type="ARBA" id="ARBA00023029"/>
    </source>
</evidence>
<dbReference type="SUPFAM" id="SSF56712">
    <property type="entry name" value="Prokaryotic type I DNA topoisomerase"/>
    <property type="match status" value="1"/>
</dbReference>
<reference evidence="10" key="1">
    <citation type="journal article" date="2020" name="Nature">
        <title>Giant virus diversity and host interactions through global metagenomics.</title>
        <authorList>
            <person name="Schulz F."/>
            <person name="Roux S."/>
            <person name="Paez-Espino D."/>
            <person name="Jungbluth S."/>
            <person name="Walsh D.A."/>
            <person name="Denef V.J."/>
            <person name="McMahon K.D."/>
            <person name="Konstantinidis K.T."/>
            <person name="Eloe-Fadrosh E.A."/>
            <person name="Kyrpides N.C."/>
            <person name="Woyke T."/>
        </authorList>
    </citation>
    <scope>NUCLEOTIDE SEQUENCE</scope>
    <source>
        <strain evidence="10">GVMAG-S-ERX556126-94</strain>
    </source>
</reference>
<evidence type="ECO:0000256" key="6">
    <source>
        <dbReference type="ARBA" id="ARBA00023235"/>
    </source>
</evidence>
<dbReference type="InterPro" id="IPR006171">
    <property type="entry name" value="TOPRIM_dom"/>
</dbReference>
<evidence type="ECO:0000256" key="1">
    <source>
        <dbReference type="ARBA" id="ARBA00000213"/>
    </source>
</evidence>